<gene>
    <name evidence="1" type="ORF">O0S08_32140</name>
</gene>
<dbReference type="GO" id="GO:0008233">
    <property type="term" value="F:peptidase activity"/>
    <property type="evidence" value="ECO:0007669"/>
    <property type="project" value="UniProtKB-KW"/>
</dbReference>
<dbReference type="Proteomes" id="UP001164459">
    <property type="component" value="Chromosome"/>
</dbReference>
<dbReference type="PROSITE" id="PS00134">
    <property type="entry name" value="TRYPSIN_HIS"/>
    <property type="match status" value="1"/>
</dbReference>
<dbReference type="GO" id="GO:0006508">
    <property type="term" value="P:proteolysis"/>
    <property type="evidence" value="ECO:0007669"/>
    <property type="project" value="UniProtKB-KW"/>
</dbReference>
<protein>
    <submittedName>
        <fullName evidence="1">Serine protease</fullName>
    </submittedName>
</protein>
<sequence length="343" mass="37341">MPPTDLRDVDLGSLLRELDRRFTAAAAPVDLSGVSSRALTAALLRRMVSVHGSNDLVNLPACGGELPPRLGAQFGDLDLDAGRAADVLRELRADEEGVAILFDRAELGEVVDGHYVLRTRPLREHFDLCDDRFAREPCLPSARGSGFLVARYPQRRRSRWLVTASHCIAPEQLASTVVTFAFDLESVQDGAVRIAVDEVYELRAELSRCADDDPADWVIFELDREVEGRTIRPLATEPIAALRPVHIAGHPLGLPRKLAGNAVVRDSSAADHFKANLDAYGGNSGSPIFDSETHAIVGLLVSGQEDLMPSFGCKLDQCMLDQCPGETCTRVALFADFVPYPES</sequence>
<organism evidence="1 2">
    <name type="scientific">Nannocystis punicea</name>
    <dbReference type="NCBI Taxonomy" id="2995304"/>
    <lineage>
        <taxon>Bacteria</taxon>
        <taxon>Pseudomonadati</taxon>
        <taxon>Myxococcota</taxon>
        <taxon>Polyangia</taxon>
        <taxon>Nannocystales</taxon>
        <taxon>Nannocystaceae</taxon>
        <taxon>Nannocystis</taxon>
    </lineage>
</organism>
<evidence type="ECO:0000313" key="2">
    <source>
        <dbReference type="Proteomes" id="UP001164459"/>
    </source>
</evidence>
<dbReference type="Gene3D" id="2.40.10.10">
    <property type="entry name" value="Trypsin-like serine proteases"/>
    <property type="match status" value="2"/>
</dbReference>
<keyword evidence="2" id="KW-1185">Reference proteome</keyword>
<reference evidence="1" key="1">
    <citation type="submission" date="2022-11" db="EMBL/GenBank/DDBJ databases">
        <title>Minimal conservation of predation-associated metabolite biosynthetic gene clusters underscores biosynthetic potential of Myxococcota including descriptions for ten novel species: Archangium lansinium sp. nov., Myxococcus landrumus sp. nov., Nannocystis bai.</title>
        <authorList>
            <person name="Ahearne A."/>
            <person name="Stevens C."/>
            <person name="Dowd S."/>
        </authorList>
    </citation>
    <scope>NUCLEOTIDE SEQUENCE</scope>
    <source>
        <strain evidence="1">Fl3</strain>
    </source>
</reference>
<dbReference type="RefSeq" id="WP_269033190.1">
    <property type="nucleotide sequence ID" value="NZ_CP114040.1"/>
</dbReference>
<keyword evidence="1" id="KW-0645">Protease</keyword>
<evidence type="ECO:0000313" key="1">
    <source>
        <dbReference type="EMBL" id="WAS90863.1"/>
    </source>
</evidence>
<accession>A0ABY7GV89</accession>
<name>A0ABY7GV89_9BACT</name>
<dbReference type="Pfam" id="PF13365">
    <property type="entry name" value="Trypsin_2"/>
    <property type="match status" value="1"/>
</dbReference>
<dbReference type="InterPro" id="IPR043504">
    <property type="entry name" value="Peptidase_S1_PA_chymotrypsin"/>
</dbReference>
<proteinExistence type="predicted"/>
<dbReference type="EMBL" id="CP114040">
    <property type="protein sequence ID" value="WAS90863.1"/>
    <property type="molecule type" value="Genomic_DNA"/>
</dbReference>
<dbReference type="SUPFAM" id="SSF50494">
    <property type="entry name" value="Trypsin-like serine proteases"/>
    <property type="match status" value="1"/>
</dbReference>
<keyword evidence="1" id="KW-0378">Hydrolase</keyword>
<dbReference type="InterPro" id="IPR009003">
    <property type="entry name" value="Peptidase_S1_PA"/>
</dbReference>
<dbReference type="InterPro" id="IPR018114">
    <property type="entry name" value="TRYPSIN_HIS"/>
</dbReference>